<evidence type="ECO:0000313" key="1">
    <source>
        <dbReference type="EMBL" id="CAD7430538.1"/>
    </source>
</evidence>
<dbReference type="AlphaFoldDB" id="A0A7R9HS28"/>
<accession>A0A7R9HS28</accession>
<reference evidence="1" key="1">
    <citation type="submission" date="2020-11" db="EMBL/GenBank/DDBJ databases">
        <authorList>
            <person name="Tran Van P."/>
        </authorList>
    </citation>
    <scope>NUCLEOTIDE SEQUENCE</scope>
</reference>
<gene>
    <name evidence="1" type="ORF">TMSB3V08_LOCUS7293</name>
</gene>
<name>A0A7R9HS28_9NEOP</name>
<proteinExistence type="predicted"/>
<protein>
    <submittedName>
        <fullName evidence="1">Uncharacterized protein</fullName>
    </submittedName>
</protein>
<sequence>MSADIKFTFKKLQDCQSWPTHVFHGWVNRREELKSGIDSEAGCAHSDAGGTIGSVVLQYKRTPNLLGMLANMLVLGVLVRANKLCWVVLDHLLEIINDQSNILDKLGAVRKLFTLQFKSERSGGDSNFRQVLCKIPHRVLLPVRVIRLSTNYTNGLGIGKVELTEVDPHLRGGKVENHLGNTTLSSPDRDSNLDLPVLSIRAQHDKRYYNFAMISYLVSQIFAEIRTFPLRLFQSYDLGAYHGAHKGSTDDLPERPVPPYVSTLSIIESRNMLIRTLSSCLVWWTRKAPTGTEHKENSFH</sequence>
<organism evidence="1">
    <name type="scientific">Timema monikensis</name>
    <dbReference type="NCBI Taxonomy" id="170555"/>
    <lineage>
        <taxon>Eukaryota</taxon>
        <taxon>Metazoa</taxon>
        <taxon>Ecdysozoa</taxon>
        <taxon>Arthropoda</taxon>
        <taxon>Hexapoda</taxon>
        <taxon>Insecta</taxon>
        <taxon>Pterygota</taxon>
        <taxon>Neoptera</taxon>
        <taxon>Polyneoptera</taxon>
        <taxon>Phasmatodea</taxon>
        <taxon>Timematodea</taxon>
        <taxon>Timematoidea</taxon>
        <taxon>Timematidae</taxon>
        <taxon>Timema</taxon>
    </lineage>
</organism>
<dbReference type="EMBL" id="OB794536">
    <property type="protein sequence ID" value="CAD7430538.1"/>
    <property type="molecule type" value="Genomic_DNA"/>
</dbReference>